<feature type="domain" description="Extensin-like C-terminal" evidence="1">
    <location>
        <begin position="53"/>
        <end position="208"/>
    </location>
</feature>
<dbReference type="Pfam" id="PF06904">
    <property type="entry name" value="Extensin-like_C"/>
    <property type="match status" value="1"/>
</dbReference>
<dbReference type="KEGG" id="amaq:GO499_14125"/>
<gene>
    <name evidence="2" type="ORF">GO499_14125</name>
</gene>
<dbReference type="AlphaFoldDB" id="A0A6P1T3B6"/>
<dbReference type="Gene3D" id="3.30.1380.10">
    <property type="match status" value="1"/>
</dbReference>
<protein>
    <submittedName>
        <fullName evidence="2">Extensin family protein</fullName>
    </submittedName>
</protein>
<evidence type="ECO:0000259" key="1">
    <source>
        <dbReference type="Pfam" id="PF06904"/>
    </source>
</evidence>
<dbReference type="InterPro" id="IPR009045">
    <property type="entry name" value="Zn_M74/Hedgehog-like"/>
</dbReference>
<keyword evidence="3" id="KW-1185">Reference proteome</keyword>
<proteinExistence type="predicted"/>
<organism evidence="2 3">
    <name type="scientific">Algicella marina</name>
    <dbReference type="NCBI Taxonomy" id="2683284"/>
    <lineage>
        <taxon>Bacteria</taxon>
        <taxon>Pseudomonadati</taxon>
        <taxon>Pseudomonadota</taxon>
        <taxon>Alphaproteobacteria</taxon>
        <taxon>Rhodobacterales</taxon>
        <taxon>Paracoccaceae</taxon>
        <taxon>Algicella</taxon>
    </lineage>
</organism>
<reference evidence="2 3" key="1">
    <citation type="submission" date="2019-12" db="EMBL/GenBank/DDBJ databases">
        <title>Complete genome sequence of Algicella marina strain 9Alg 56(T) isolated from the red alga Tichocarpus crinitus.</title>
        <authorList>
            <person name="Kim S.-G."/>
            <person name="Nedashkovskaya O.I."/>
        </authorList>
    </citation>
    <scope>NUCLEOTIDE SEQUENCE [LARGE SCALE GENOMIC DNA]</scope>
    <source>
        <strain evidence="2 3">9Alg 56</strain>
    </source>
</reference>
<evidence type="ECO:0000313" key="2">
    <source>
        <dbReference type="EMBL" id="QHQ36225.1"/>
    </source>
</evidence>
<name>A0A6P1T3B6_9RHOB</name>
<dbReference type="InterPro" id="IPR009683">
    <property type="entry name" value="Extensin-like_C"/>
</dbReference>
<sequence length="208" mass="22176">MHRVLAAFAVLLSLSACGDRSAEILARALNLPADVSSICDMPDMLGLEIDDIGKGSGGCGISDPVKVYAVGGIKLAAQPRLNCRTALALHSWATNEAQEVAKDNGVVITEMRVVAGYACRGRNNRRGARLSEHAKGNAVDIAGFTFSNGDRVTVLGNWNGRKYGRMMKALHASACGPFGTVLGPKSDAFHRDHFHLDTADYRSGAYCR</sequence>
<dbReference type="PROSITE" id="PS51257">
    <property type="entry name" value="PROKAR_LIPOPROTEIN"/>
    <property type="match status" value="1"/>
</dbReference>
<dbReference type="EMBL" id="CP046620">
    <property type="protein sequence ID" value="QHQ36225.1"/>
    <property type="molecule type" value="Genomic_DNA"/>
</dbReference>
<dbReference type="Proteomes" id="UP000464495">
    <property type="component" value="Chromosome"/>
</dbReference>
<dbReference type="RefSeq" id="WP_161862774.1">
    <property type="nucleotide sequence ID" value="NZ_CP046620.1"/>
</dbReference>
<accession>A0A6P1T3B6</accession>
<evidence type="ECO:0000313" key="3">
    <source>
        <dbReference type="Proteomes" id="UP000464495"/>
    </source>
</evidence>